<comment type="caution">
    <text evidence="12">Was originally thought to be a dihydrodipicolinate synthase (DHDPS), catalyzing the condensation of (S)-aspartate-beta-semialdehyde [(S)-ASA] and pyruvate to dihydrodipicolinate (DHDP). However, it was shown in E.coli that the product of the enzymatic reaction is not dihydrodipicolinate but in fact (4S)-4-hydroxy-2,3,4,5-tetrahydro-(2S)-dipicolinic acid (HTPA), and that the consecutive dehydration reaction leading to DHDP is not spontaneous but catalyzed by DapB.</text>
</comment>
<accession>A0A6L5XBI2</accession>
<evidence type="ECO:0000256" key="8">
    <source>
        <dbReference type="ARBA" id="ARBA00023154"/>
    </source>
</evidence>
<evidence type="ECO:0000256" key="9">
    <source>
        <dbReference type="ARBA" id="ARBA00023239"/>
    </source>
</evidence>
<keyword evidence="10 12" id="KW-0704">Schiff base</keyword>
<keyword evidence="17" id="KW-1185">Reference proteome</keyword>
<evidence type="ECO:0000313" key="17">
    <source>
        <dbReference type="Proteomes" id="UP000483362"/>
    </source>
</evidence>
<dbReference type="PANTHER" id="PTHR12128:SF66">
    <property type="entry name" value="4-HYDROXY-2-OXOGLUTARATE ALDOLASE, MITOCHONDRIAL"/>
    <property type="match status" value="1"/>
</dbReference>
<feature type="active site" description="Schiff-base intermediate with substrate" evidence="12 14">
    <location>
        <position position="165"/>
    </location>
</feature>
<dbReference type="RefSeq" id="WP_154327830.1">
    <property type="nucleotide sequence ID" value="NZ_CP045696.1"/>
</dbReference>
<dbReference type="Pfam" id="PF00701">
    <property type="entry name" value="DHDPS"/>
    <property type="match status" value="1"/>
</dbReference>
<dbReference type="SMART" id="SM01130">
    <property type="entry name" value="DHDPS"/>
    <property type="match status" value="1"/>
</dbReference>
<dbReference type="InterPro" id="IPR020625">
    <property type="entry name" value="Schiff_base-form_aldolases_AS"/>
</dbReference>
<proteinExistence type="inferred from homology"/>
<dbReference type="EMBL" id="VULT01000001">
    <property type="protein sequence ID" value="MSS16386.1"/>
    <property type="molecule type" value="Genomic_DNA"/>
</dbReference>
<evidence type="ECO:0000256" key="14">
    <source>
        <dbReference type="PIRSR" id="PIRSR001365-1"/>
    </source>
</evidence>
<dbReference type="EC" id="4.3.3.7" evidence="4 12"/>
<reference evidence="16 17" key="1">
    <citation type="submission" date="2019-08" db="EMBL/GenBank/DDBJ databases">
        <title>In-depth cultivation of the pig gut microbiome towards novel bacterial diversity and tailored functional studies.</title>
        <authorList>
            <person name="Wylensek D."/>
            <person name="Hitch T.C.A."/>
            <person name="Clavel T."/>
        </authorList>
    </citation>
    <scope>NUCLEOTIDE SEQUENCE [LARGE SCALE GENOMIC DNA]</scope>
    <source>
        <strain evidence="16 17">Oil-RF-744-WCA-WT-10</strain>
    </source>
</reference>
<evidence type="ECO:0000256" key="11">
    <source>
        <dbReference type="ARBA" id="ARBA00047836"/>
    </source>
</evidence>
<dbReference type="GO" id="GO:0019877">
    <property type="term" value="P:diaminopimelate biosynthetic process"/>
    <property type="evidence" value="ECO:0007669"/>
    <property type="project" value="UniProtKB-UniRule"/>
</dbReference>
<comment type="function">
    <text evidence="1 12">Catalyzes the condensation of (S)-aspartate-beta-semialdehyde [(S)-ASA] and pyruvate to 4-hydroxy-tetrahydrodipicolinate (HTPA).</text>
</comment>
<dbReference type="HAMAP" id="MF_00418">
    <property type="entry name" value="DapA"/>
    <property type="match status" value="1"/>
</dbReference>
<sequence>MLDNYLLKGCGTALVTPFNEDQTVDYEAFGRMVTRQIDNGIDFLVPLGSTAETPCLEDDEKKKLLALTKELCQGRPVVVGAGTNSLKKTIETIKMLEPYDPDAFLVVVPYYNKPTQDGLLEYFKAVSQSTDKNIVVYNVPGRTGTNMQAHTTLRVAELPNVIAVKEASGNIDQVLEIRKYAPSGFSVLSGEDGQTFPLMAGGAQGVISVASNVAPRMMSHLCHLLLAGEMGEALVLDNKLKPLYKDCFVESNPIPVKGALSLLGLCKPYMRLPLTSATPATMDLMKKVIGEYK</sequence>
<organism evidence="16 17">
    <name type="scientific">Sodaliphilus pleomorphus</name>
    <dbReference type="NCBI Taxonomy" id="2606626"/>
    <lineage>
        <taxon>Bacteria</taxon>
        <taxon>Pseudomonadati</taxon>
        <taxon>Bacteroidota</taxon>
        <taxon>Bacteroidia</taxon>
        <taxon>Bacteroidales</taxon>
        <taxon>Muribaculaceae</taxon>
        <taxon>Sodaliphilus</taxon>
    </lineage>
</organism>
<dbReference type="PROSITE" id="PS00666">
    <property type="entry name" value="DHDPS_2"/>
    <property type="match status" value="1"/>
</dbReference>
<evidence type="ECO:0000256" key="15">
    <source>
        <dbReference type="PIRSR" id="PIRSR001365-2"/>
    </source>
</evidence>
<evidence type="ECO:0000313" key="16">
    <source>
        <dbReference type="EMBL" id="MSS16386.1"/>
    </source>
</evidence>
<evidence type="ECO:0000256" key="12">
    <source>
        <dbReference type="HAMAP-Rule" id="MF_00418"/>
    </source>
</evidence>
<comment type="subunit">
    <text evidence="12">Homotetramer; dimer of dimers.</text>
</comment>
<dbReference type="SUPFAM" id="SSF51569">
    <property type="entry name" value="Aldolase"/>
    <property type="match status" value="1"/>
</dbReference>
<dbReference type="PANTHER" id="PTHR12128">
    <property type="entry name" value="DIHYDRODIPICOLINATE SYNTHASE"/>
    <property type="match status" value="1"/>
</dbReference>
<feature type="site" description="Part of a proton relay during catalysis" evidence="12">
    <location>
        <position position="111"/>
    </location>
</feature>
<dbReference type="UniPathway" id="UPA00034">
    <property type="reaction ID" value="UER00017"/>
</dbReference>
<dbReference type="PRINTS" id="PR00146">
    <property type="entry name" value="DHPICSNTHASE"/>
</dbReference>
<dbReference type="PIRSF" id="PIRSF001365">
    <property type="entry name" value="DHDPS"/>
    <property type="match status" value="1"/>
</dbReference>
<evidence type="ECO:0000256" key="10">
    <source>
        <dbReference type="ARBA" id="ARBA00023270"/>
    </source>
</evidence>
<evidence type="ECO:0000256" key="4">
    <source>
        <dbReference type="ARBA" id="ARBA00012086"/>
    </source>
</evidence>
<keyword evidence="7 12" id="KW-0220">Diaminopimelate biosynthesis</keyword>
<comment type="caution">
    <text evidence="16">The sequence shown here is derived from an EMBL/GenBank/DDBJ whole genome shotgun (WGS) entry which is preliminary data.</text>
</comment>
<evidence type="ECO:0000256" key="5">
    <source>
        <dbReference type="ARBA" id="ARBA00022490"/>
    </source>
</evidence>
<keyword evidence="9 12" id="KW-0456">Lyase</keyword>
<comment type="catalytic activity">
    <reaction evidence="11 12">
        <text>L-aspartate 4-semialdehyde + pyruvate = (2S,4S)-4-hydroxy-2,3,4,5-tetrahydrodipicolinate + H2O + H(+)</text>
        <dbReference type="Rhea" id="RHEA:34171"/>
        <dbReference type="ChEBI" id="CHEBI:15361"/>
        <dbReference type="ChEBI" id="CHEBI:15377"/>
        <dbReference type="ChEBI" id="CHEBI:15378"/>
        <dbReference type="ChEBI" id="CHEBI:67139"/>
        <dbReference type="ChEBI" id="CHEBI:537519"/>
        <dbReference type="EC" id="4.3.3.7"/>
    </reaction>
</comment>
<evidence type="ECO:0000256" key="13">
    <source>
        <dbReference type="PIRNR" id="PIRNR001365"/>
    </source>
</evidence>
<keyword evidence="5 12" id="KW-0963">Cytoplasm</keyword>
<dbReference type="GO" id="GO:0005829">
    <property type="term" value="C:cytosol"/>
    <property type="evidence" value="ECO:0007669"/>
    <property type="project" value="TreeGrafter"/>
</dbReference>
<feature type="binding site" evidence="12 15">
    <location>
        <position position="50"/>
    </location>
    <ligand>
        <name>pyruvate</name>
        <dbReference type="ChEBI" id="CHEBI:15361"/>
    </ligand>
</feature>
<comment type="similarity">
    <text evidence="3 12 13">Belongs to the DapA family.</text>
</comment>
<dbReference type="Gene3D" id="3.20.20.70">
    <property type="entry name" value="Aldolase class I"/>
    <property type="match status" value="1"/>
</dbReference>
<dbReference type="NCBIfam" id="TIGR00674">
    <property type="entry name" value="dapA"/>
    <property type="match status" value="1"/>
</dbReference>
<evidence type="ECO:0000256" key="7">
    <source>
        <dbReference type="ARBA" id="ARBA00022915"/>
    </source>
</evidence>
<comment type="pathway">
    <text evidence="2 12">Amino-acid biosynthesis; L-lysine biosynthesis via DAP pathway; (S)-tetrahydrodipicolinate from L-aspartate: step 3/4.</text>
</comment>
<keyword evidence="6 12" id="KW-0028">Amino-acid biosynthesis</keyword>
<feature type="binding site" evidence="12 15">
    <location>
        <position position="207"/>
    </location>
    <ligand>
        <name>pyruvate</name>
        <dbReference type="ChEBI" id="CHEBI:15361"/>
    </ligand>
</feature>
<comment type="subcellular location">
    <subcellularLocation>
        <location evidence="12">Cytoplasm</location>
    </subcellularLocation>
</comment>
<dbReference type="GO" id="GO:0008840">
    <property type="term" value="F:4-hydroxy-tetrahydrodipicolinate synthase activity"/>
    <property type="evidence" value="ECO:0007669"/>
    <property type="project" value="UniProtKB-UniRule"/>
</dbReference>
<protein>
    <recommendedName>
        <fullName evidence="4 12">4-hydroxy-tetrahydrodipicolinate synthase</fullName>
        <shortName evidence="12">HTPA synthase</shortName>
        <ecNumber evidence="4 12">4.3.3.7</ecNumber>
    </recommendedName>
</protein>
<evidence type="ECO:0000256" key="6">
    <source>
        <dbReference type="ARBA" id="ARBA00022605"/>
    </source>
</evidence>
<dbReference type="CDD" id="cd00950">
    <property type="entry name" value="DHDPS"/>
    <property type="match status" value="1"/>
</dbReference>
<dbReference type="AlphaFoldDB" id="A0A6L5XBI2"/>
<dbReference type="InterPro" id="IPR005263">
    <property type="entry name" value="DapA"/>
</dbReference>
<evidence type="ECO:0000256" key="1">
    <source>
        <dbReference type="ARBA" id="ARBA00003294"/>
    </source>
</evidence>
<dbReference type="Proteomes" id="UP000483362">
    <property type="component" value="Unassembled WGS sequence"/>
</dbReference>
<feature type="site" description="Part of a proton relay during catalysis" evidence="12">
    <location>
        <position position="49"/>
    </location>
</feature>
<dbReference type="GO" id="GO:0009089">
    <property type="term" value="P:lysine biosynthetic process via diaminopimelate"/>
    <property type="evidence" value="ECO:0007669"/>
    <property type="project" value="UniProtKB-UniRule"/>
</dbReference>
<evidence type="ECO:0000256" key="3">
    <source>
        <dbReference type="ARBA" id="ARBA00007592"/>
    </source>
</evidence>
<name>A0A6L5XBI2_9BACT</name>
<dbReference type="InterPro" id="IPR013785">
    <property type="entry name" value="Aldolase_TIM"/>
</dbReference>
<dbReference type="InterPro" id="IPR002220">
    <property type="entry name" value="DapA-like"/>
</dbReference>
<keyword evidence="8 12" id="KW-0457">Lysine biosynthesis</keyword>
<feature type="active site" description="Proton donor/acceptor" evidence="12 14">
    <location>
        <position position="137"/>
    </location>
</feature>
<gene>
    <name evidence="12" type="primary">dapA</name>
    <name evidence="16" type="ORF">FYJ29_01165</name>
</gene>
<evidence type="ECO:0000256" key="2">
    <source>
        <dbReference type="ARBA" id="ARBA00005120"/>
    </source>
</evidence>